<dbReference type="Proteomes" id="UP000467132">
    <property type="component" value="Unassembled WGS sequence"/>
</dbReference>
<accession>A0A845R1X8</accession>
<dbReference type="InterPro" id="IPR050325">
    <property type="entry name" value="Prot/Nucl_acid_deglycase"/>
</dbReference>
<dbReference type="InterPro" id="IPR002818">
    <property type="entry name" value="DJ-1/PfpI"/>
</dbReference>
<evidence type="ECO:0000313" key="2">
    <source>
        <dbReference type="EMBL" id="NBI06583.1"/>
    </source>
</evidence>
<keyword evidence="3" id="KW-1185">Reference proteome</keyword>
<dbReference type="SUPFAM" id="SSF52317">
    <property type="entry name" value="Class I glutamine amidotransferase-like"/>
    <property type="match status" value="1"/>
</dbReference>
<dbReference type="OrthoDB" id="6003696at2"/>
<dbReference type="GO" id="GO:0016740">
    <property type="term" value="F:transferase activity"/>
    <property type="evidence" value="ECO:0007669"/>
    <property type="project" value="UniProtKB-KW"/>
</dbReference>
<keyword evidence="2" id="KW-0808">Transferase</keyword>
<dbReference type="Pfam" id="PF01965">
    <property type="entry name" value="DJ-1_PfpI"/>
    <property type="match status" value="1"/>
</dbReference>
<feature type="domain" description="DJ-1/PfpI" evidence="1">
    <location>
        <begin position="7"/>
        <end position="170"/>
    </location>
</feature>
<reference evidence="2 3" key="1">
    <citation type="submission" date="2018-08" db="EMBL/GenBank/DDBJ databases">
        <title>Murine metabolic-syndrome-specific gut microbial biobank.</title>
        <authorList>
            <person name="Liu C."/>
        </authorList>
    </citation>
    <scope>NUCLEOTIDE SEQUENCE [LARGE SCALE GENOMIC DNA]</scope>
    <source>
        <strain evidence="2 3">583</strain>
    </source>
</reference>
<dbReference type="Gene3D" id="3.40.50.880">
    <property type="match status" value="1"/>
</dbReference>
<organism evidence="2 3">
    <name type="scientific">Senegalia massiliensis</name>
    <dbReference type="NCBI Taxonomy" id="1720316"/>
    <lineage>
        <taxon>Bacteria</taxon>
        <taxon>Bacillati</taxon>
        <taxon>Bacillota</taxon>
        <taxon>Clostridia</taxon>
        <taxon>Eubacteriales</taxon>
        <taxon>Clostridiaceae</taxon>
        <taxon>Senegalia</taxon>
    </lineage>
</organism>
<gene>
    <name evidence="2" type="ORF">D3Z33_06875</name>
</gene>
<dbReference type="CDD" id="cd03140">
    <property type="entry name" value="GATase1_PfpI_3"/>
    <property type="match status" value="1"/>
</dbReference>
<dbReference type="GO" id="GO:0005737">
    <property type="term" value="C:cytoplasm"/>
    <property type="evidence" value="ECO:0007669"/>
    <property type="project" value="TreeGrafter"/>
</dbReference>
<evidence type="ECO:0000259" key="1">
    <source>
        <dbReference type="Pfam" id="PF01965"/>
    </source>
</evidence>
<dbReference type="PANTHER" id="PTHR48094">
    <property type="entry name" value="PROTEIN/NUCLEIC ACID DEGLYCASE DJ-1-RELATED"/>
    <property type="match status" value="1"/>
</dbReference>
<dbReference type="EMBL" id="QXXA01000007">
    <property type="protein sequence ID" value="NBI06583.1"/>
    <property type="molecule type" value="Genomic_DNA"/>
</dbReference>
<keyword evidence="2" id="KW-0315">Glutamine amidotransferase</keyword>
<dbReference type="InterPro" id="IPR029062">
    <property type="entry name" value="Class_I_gatase-like"/>
</dbReference>
<name>A0A845R1X8_9CLOT</name>
<proteinExistence type="predicted"/>
<sequence length="194" mass="21829">MLNSRNQVLVLLTDRWCDWEASYAIAVINSFSDYVVKTISSDTIPKVSMGGIKSEIDYCIGDYQNFDNLAMIIIPGGLSWEVNDYDEIAEFIQSAVKSDIPVAAICGATLFLCKHGFLNEIKHTGDSLELFLKQKNYKGQSFYVPAQVVVDGGFITANETASVEFAYNIFKILKVDSDEEMEEWYNNFRNGAIR</sequence>
<comment type="caution">
    <text evidence="2">The sequence shown here is derived from an EMBL/GenBank/DDBJ whole genome shotgun (WGS) entry which is preliminary data.</text>
</comment>
<dbReference type="RefSeq" id="WP_160197074.1">
    <property type="nucleotide sequence ID" value="NZ_QXXA01000007.1"/>
</dbReference>
<dbReference type="AlphaFoldDB" id="A0A845R1X8"/>
<protein>
    <submittedName>
        <fullName evidence="2">Glutamine amidotransferase</fullName>
    </submittedName>
</protein>
<dbReference type="PANTHER" id="PTHR48094:SF19">
    <property type="entry name" value="DJ-1_PFPI DOMAIN-CONTAINING PROTEIN"/>
    <property type="match status" value="1"/>
</dbReference>
<evidence type="ECO:0000313" key="3">
    <source>
        <dbReference type="Proteomes" id="UP000467132"/>
    </source>
</evidence>